<comment type="caution">
    <text evidence="5">The sequence shown here is derived from an EMBL/GenBank/DDBJ whole genome shotgun (WGS) entry which is preliminary data.</text>
</comment>
<dbReference type="AlphaFoldDB" id="A0A397E4D8"/>
<dbReference type="InterPro" id="IPR000261">
    <property type="entry name" value="EH_dom"/>
</dbReference>
<feature type="domain" description="EH" evidence="3">
    <location>
        <begin position="78"/>
        <end position="168"/>
    </location>
</feature>
<dbReference type="PROSITE" id="PS00018">
    <property type="entry name" value="EF_HAND_1"/>
    <property type="match status" value="1"/>
</dbReference>
<dbReference type="InterPro" id="IPR011992">
    <property type="entry name" value="EF-hand-dom_pair"/>
</dbReference>
<dbReference type="Gene3D" id="1.10.238.10">
    <property type="entry name" value="EF-hand"/>
    <property type="match status" value="2"/>
</dbReference>
<feature type="region of interest" description="Disordered" evidence="2">
    <location>
        <begin position="168"/>
        <end position="205"/>
    </location>
</feature>
<dbReference type="SUPFAM" id="SSF47473">
    <property type="entry name" value="EF-hand"/>
    <property type="match status" value="1"/>
</dbReference>
<dbReference type="CDD" id="cd00052">
    <property type="entry name" value="EH"/>
    <property type="match status" value="1"/>
</dbReference>
<dbReference type="EMBL" id="QUTD01002642">
    <property type="protein sequence ID" value="RHY75459.1"/>
    <property type="molecule type" value="Genomic_DNA"/>
</dbReference>
<gene>
    <name evidence="5" type="ORF">DYB30_013236</name>
</gene>
<dbReference type="GO" id="GO:0005886">
    <property type="term" value="C:plasma membrane"/>
    <property type="evidence" value="ECO:0007669"/>
    <property type="project" value="TreeGrafter"/>
</dbReference>
<dbReference type="SMART" id="SM00027">
    <property type="entry name" value="EH"/>
    <property type="match status" value="1"/>
</dbReference>
<dbReference type="PROSITE" id="PS50222">
    <property type="entry name" value="EF_HAND_2"/>
    <property type="match status" value="1"/>
</dbReference>
<evidence type="ECO:0000259" key="3">
    <source>
        <dbReference type="PROSITE" id="PS50031"/>
    </source>
</evidence>
<evidence type="ECO:0000259" key="4">
    <source>
        <dbReference type="PROSITE" id="PS50222"/>
    </source>
</evidence>
<proteinExistence type="predicted"/>
<evidence type="ECO:0000256" key="1">
    <source>
        <dbReference type="ARBA" id="ARBA00022837"/>
    </source>
</evidence>
<dbReference type="GO" id="GO:0005737">
    <property type="term" value="C:cytoplasm"/>
    <property type="evidence" value="ECO:0007669"/>
    <property type="project" value="TreeGrafter"/>
</dbReference>
<dbReference type="InterPro" id="IPR002048">
    <property type="entry name" value="EF_hand_dom"/>
</dbReference>
<dbReference type="Pfam" id="PF12763">
    <property type="entry name" value="EH"/>
    <property type="match status" value="1"/>
</dbReference>
<dbReference type="GO" id="GO:0005509">
    <property type="term" value="F:calcium ion binding"/>
    <property type="evidence" value="ECO:0007669"/>
    <property type="project" value="InterPro"/>
</dbReference>
<dbReference type="GO" id="GO:0016197">
    <property type="term" value="P:endosomal transport"/>
    <property type="evidence" value="ECO:0007669"/>
    <property type="project" value="TreeGrafter"/>
</dbReference>
<evidence type="ECO:0000313" key="6">
    <source>
        <dbReference type="Proteomes" id="UP000266643"/>
    </source>
</evidence>
<dbReference type="PANTHER" id="PTHR11216:SF174">
    <property type="entry name" value="GH06923P"/>
    <property type="match status" value="1"/>
</dbReference>
<feature type="domain" description="EF-hand" evidence="4">
    <location>
        <begin position="77"/>
        <end position="112"/>
    </location>
</feature>
<dbReference type="PROSITE" id="PS50031">
    <property type="entry name" value="EH"/>
    <property type="match status" value="2"/>
</dbReference>
<keyword evidence="1" id="KW-0106">Calcium</keyword>
<feature type="domain" description="EH" evidence="3">
    <location>
        <begin position="1"/>
        <end position="39"/>
    </location>
</feature>
<evidence type="ECO:0000256" key="2">
    <source>
        <dbReference type="SAM" id="MobiDB-lite"/>
    </source>
</evidence>
<protein>
    <submittedName>
        <fullName evidence="5">Uncharacterized protein</fullName>
    </submittedName>
</protein>
<sequence length="298" mass="32493">MQVWTIADSRQTSFLLLKDFYVAMRLIALAQQGHPVNLPHFYELASSPFALARLEGVPPPQQQQQQPPASTYAITSDEKTKYQGIFAQYDTDHDGFLLGQDAAALFQMSGMDRNDLRTVWTLADRSSDGRLDLTEFYIAMHLIVCVTKRGLPLPQTLPLELEQSLRSTGSFSQPASGHLQPTQPPQPPAPVQGMSAFDDLDGGSPAAAESSSIGFGNMLVLKLQAALEALAHLHPPRTLTPHLQLPLLLILAAGLVKLALELNRQCLHLRPSTILGNTKLLAPTALACPQLPKVPLRC</sequence>
<dbReference type="PANTHER" id="PTHR11216">
    <property type="entry name" value="EH DOMAIN"/>
    <property type="match status" value="1"/>
</dbReference>
<accession>A0A397E4D8</accession>
<evidence type="ECO:0000313" key="5">
    <source>
        <dbReference type="EMBL" id="RHY75459.1"/>
    </source>
</evidence>
<name>A0A397E4D8_APHAT</name>
<dbReference type="InterPro" id="IPR018247">
    <property type="entry name" value="EF_Hand_1_Ca_BS"/>
</dbReference>
<reference evidence="5 6" key="1">
    <citation type="submission" date="2018-08" db="EMBL/GenBank/DDBJ databases">
        <title>Aphanomyces genome sequencing and annotation.</title>
        <authorList>
            <person name="Minardi D."/>
            <person name="Oidtmann B."/>
            <person name="Van Der Giezen M."/>
            <person name="Studholme D.J."/>
        </authorList>
    </citation>
    <scope>NUCLEOTIDE SEQUENCE [LARGE SCALE GENOMIC DNA]</scope>
    <source>
        <strain evidence="5 6">D2</strain>
    </source>
</reference>
<organism evidence="5 6">
    <name type="scientific">Aphanomyces astaci</name>
    <name type="common">Crayfish plague agent</name>
    <dbReference type="NCBI Taxonomy" id="112090"/>
    <lineage>
        <taxon>Eukaryota</taxon>
        <taxon>Sar</taxon>
        <taxon>Stramenopiles</taxon>
        <taxon>Oomycota</taxon>
        <taxon>Saprolegniomycetes</taxon>
        <taxon>Saprolegniales</taxon>
        <taxon>Verrucalvaceae</taxon>
        <taxon>Aphanomyces</taxon>
    </lineage>
</organism>
<dbReference type="Proteomes" id="UP000266643">
    <property type="component" value="Unassembled WGS sequence"/>
</dbReference>
<dbReference type="GO" id="GO:0006897">
    <property type="term" value="P:endocytosis"/>
    <property type="evidence" value="ECO:0007669"/>
    <property type="project" value="TreeGrafter"/>
</dbReference>